<organism evidence="1 2">
    <name type="scientific">Burkholderia ambifaria IOP40-10</name>
    <dbReference type="NCBI Taxonomy" id="396596"/>
    <lineage>
        <taxon>Bacteria</taxon>
        <taxon>Pseudomonadati</taxon>
        <taxon>Pseudomonadota</taxon>
        <taxon>Betaproteobacteria</taxon>
        <taxon>Burkholderiales</taxon>
        <taxon>Burkholderiaceae</taxon>
        <taxon>Burkholderia</taxon>
        <taxon>Burkholderia cepacia complex</taxon>
    </lineage>
</organism>
<accession>B1FH50</accession>
<gene>
    <name evidence="1" type="ORF">BamIOP4010DRAFT_3360</name>
</gene>
<proteinExistence type="predicted"/>
<evidence type="ECO:0000313" key="1">
    <source>
        <dbReference type="EMBL" id="EDT03134.1"/>
    </source>
</evidence>
<reference evidence="1 2" key="1">
    <citation type="submission" date="2008-03" db="EMBL/GenBank/DDBJ databases">
        <title>Sequencing of the draft genome and assembly of Burkholderia ambifaria IOP40-10.</title>
        <authorList>
            <consortium name="US DOE Joint Genome Institute (JGI-PGF)"/>
            <person name="Copeland A."/>
            <person name="Lucas S."/>
            <person name="Lapidus A."/>
            <person name="Glavina del Rio T."/>
            <person name="Dalin E."/>
            <person name="Tice H."/>
            <person name="Bruce D."/>
            <person name="Goodwin L."/>
            <person name="Pitluck S."/>
            <person name="Larimer F."/>
            <person name="Land M.L."/>
            <person name="Hauser L."/>
            <person name="Tiedje J."/>
            <person name="Richardson P."/>
        </authorList>
    </citation>
    <scope>NUCLEOTIDE SEQUENCE [LARGE SCALE GENOMIC DNA]</scope>
    <source>
        <strain evidence="1 2">IOP40-10</strain>
    </source>
</reference>
<evidence type="ECO:0000313" key="2">
    <source>
        <dbReference type="Proteomes" id="UP000005463"/>
    </source>
</evidence>
<dbReference type="Proteomes" id="UP000005463">
    <property type="component" value="Unassembled WGS sequence"/>
</dbReference>
<sequence>MATIVHRDPRFSNAWMSSDTLCPRFDGGLAFDGVASV</sequence>
<dbReference type="PATRIC" id="fig|396596.7.peg.4313"/>
<comment type="caution">
    <text evidence="1">The sequence shown here is derived from an EMBL/GenBank/DDBJ whole genome shotgun (WGS) entry which is preliminary data.</text>
</comment>
<protein>
    <submittedName>
        <fullName evidence="1">Uncharacterized protein</fullName>
    </submittedName>
</protein>
<dbReference type="AlphaFoldDB" id="B1FH50"/>
<dbReference type="EMBL" id="ABLC01000083">
    <property type="protein sequence ID" value="EDT03134.1"/>
    <property type="molecule type" value="Genomic_DNA"/>
</dbReference>
<name>B1FH50_9BURK</name>